<comment type="caution">
    <text evidence="1">The sequence shown here is derived from an EMBL/GenBank/DDBJ whole genome shotgun (WGS) entry which is preliminary data.</text>
</comment>
<reference evidence="1 2" key="1">
    <citation type="submission" date="2024-08" db="EMBL/GenBank/DDBJ databases">
        <title>Halobellus sp. MBLA0158 whole genome sequence.</title>
        <authorList>
            <person name="Hwang C.Y."/>
            <person name="Cho E.-S."/>
            <person name="Seo M.-J."/>
        </authorList>
    </citation>
    <scope>NUCLEOTIDE SEQUENCE [LARGE SCALE GENOMIC DNA]</scope>
    <source>
        <strain evidence="1 2">MBLA0158</strain>
    </source>
</reference>
<evidence type="ECO:0000313" key="2">
    <source>
        <dbReference type="Proteomes" id="UP001570511"/>
    </source>
</evidence>
<dbReference type="AlphaFoldDB" id="A0ABD5MCY9"/>
<evidence type="ECO:0000313" key="1">
    <source>
        <dbReference type="EMBL" id="MFA1611775.1"/>
    </source>
</evidence>
<gene>
    <name evidence="1" type="primary">rdfA</name>
    <name evidence="1" type="ORF">OS889_12245</name>
</gene>
<proteinExistence type="predicted"/>
<organism evidence="1 2">
    <name type="scientific">Halobellus rubicundus</name>
    <dbReference type="NCBI Taxonomy" id="2996466"/>
    <lineage>
        <taxon>Archaea</taxon>
        <taxon>Methanobacteriati</taxon>
        <taxon>Methanobacteriota</taxon>
        <taxon>Stenosarchaea group</taxon>
        <taxon>Halobacteria</taxon>
        <taxon>Halobacteriales</taxon>
        <taxon>Haloferacaceae</taxon>
        <taxon>Halobellus</taxon>
    </lineage>
</organism>
<dbReference type="InterPro" id="IPR048925">
    <property type="entry name" value="RdfA"/>
</dbReference>
<dbReference type="RefSeq" id="WP_372390150.1">
    <property type="nucleotide sequence ID" value="NZ_JBGNYA010000001.1"/>
</dbReference>
<sequence length="206" mass="23412">MTDTPDPTRSKVGDLIHRYEMGDIGRELEDRWLGNGYDSQSLRSLAEWFNRRLLRTKLERNGMTPLDGEVANMYRLLSSDDVTAGARVEAESTLEDNGIDPERLKREFVSHQAIHTYLTKFRGASKDGSSADPREKAQNTIQKLRNRLIAVIENSLEQLRERQRITLGEFNILLDIQILCEDCGASYSVTELFDRGGCDCEPESEA</sequence>
<name>A0ABD5MCY9_9EURY</name>
<dbReference type="Pfam" id="PF21811">
    <property type="entry name" value="RdfA"/>
    <property type="match status" value="1"/>
</dbReference>
<dbReference type="EMBL" id="JBGNYA010000001">
    <property type="protein sequence ID" value="MFA1611775.1"/>
    <property type="molecule type" value="Genomic_DNA"/>
</dbReference>
<protein>
    <submittedName>
        <fullName evidence="1">Rod-determining factor RdfA</fullName>
    </submittedName>
</protein>
<accession>A0ABD5MCY9</accession>
<keyword evidence="2" id="KW-1185">Reference proteome</keyword>
<dbReference type="Proteomes" id="UP001570511">
    <property type="component" value="Unassembled WGS sequence"/>
</dbReference>